<dbReference type="RefSeq" id="WP_311619924.1">
    <property type="nucleotide sequence ID" value="NZ_JAVREV010000015.1"/>
</dbReference>
<gene>
    <name evidence="1" type="ORF">RM779_24535</name>
</gene>
<name>A0ABU2SAP1_9ACTN</name>
<comment type="caution">
    <text evidence="1">The sequence shown here is derived from an EMBL/GenBank/DDBJ whole genome shotgun (WGS) entry which is preliminary data.</text>
</comment>
<organism evidence="1 2">
    <name type="scientific">Streptomyces johnsoniae</name>
    <dbReference type="NCBI Taxonomy" id="3075532"/>
    <lineage>
        <taxon>Bacteria</taxon>
        <taxon>Bacillati</taxon>
        <taxon>Actinomycetota</taxon>
        <taxon>Actinomycetes</taxon>
        <taxon>Kitasatosporales</taxon>
        <taxon>Streptomycetaceae</taxon>
        <taxon>Streptomyces</taxon>
    </lineage>
</organism>
<proteinExistence type="predicted"/>
<evidence type="ECO:0000313" key="2">
    <source>
        <dbReference type="Proteomes" id="UP001183615"/>
    </source>
</evidence>
<dbReference type="EMBL" id="JAVREV010000015">
    <property type="protein sequence ID" value="MDT0445741.1"/>
    <property type="molecule type" value="Genomic_DNA"/>
</dbReference>
<reference evidence="2" key="1">
    <citation type="submission" date="2023-07" db="EMBL/GenBank/DDBJ databases">
        <title>30 novel species of actinomycetes from the DSMZ collection.</title>
        <authorList>
            <person name="Nouioui I."/>
        </authorList>
    </citation>
    <scope>NUCLEOTIDE SEQUENCE [LARGE SCALE GENOMIC DNA]</scope>
    <source>
        <strain evidence="2">DSM 41886</strain>
    </source>
</reference>
<dbReference type="Proteomes" id="UP001183615">
    <property type="component" value="Unassembled WGS sequence"/>
</dbReference>
<sequence>MTSGGMAWSVQECRECGHPRADHDRLVRVDGRCRGTTVGRAGGTAPRPCDCREFWPKPADVGGPETWPCASCGHRRHLPAPCRGTAPNGHGLPRECACGYRPKEPWLDQVV</sequence>
<accession>A0ABU2SAP1</accession>
<protein>
    <submittedName>
        <fullName evidence="1">Uncharacterized protein</fullName>
    </submittedName>
</protein>
<keyword evidence="2" id="KW-1185">Reference proteome</keyword>
<evidence type="ECO:0000313" key="1">
    <source>
        <dbReference type="EMBL" id="MDT0445741.1"/>
    </source>
</evidence>